<dbReference type="InterPro" id="IPR015655">
    <property type="entry name" value="PP2C"/>
</dbReference>
<sequence length="319" mass="33934">MSDSGKVDWPRLEIASNARGRRLEVRRMKSIRPTGDFNDGINPHFITGGYMKKIRRVITEVNSGESKTAVGKESEIDDGKLLADPSPPSAPTSSERSSENEGTPVGVLVAGDEDGIADESRNLTCLSHGSISVIGRRRAMEDAVTVEPEVLAGELGSYDFFAVYDGHGGSRVAYACRDRLHQLLAAEVEGRTGGGGGGIEWEKVMAACFSKMDDEVNGGGDGAEDGSASVKTMGSTAVVVIVGKEELVVANCGDSRAVLCRGGVAVPLSVDHKPDRPDERERVEAAGGRVINWNGCPRPRSSCYLKINRRSLSQAVCDL</sequence>
<dbReference type="Gene3D" id="3.60.40.10">
    <property type="entry name" value="PPM-type phosphatase domain"/>
    <property type="match status" value="1"/>
</dbReference>
<reference evidence="12 13" key="1">
    <citation type="journal article" date="2024" name="Plant J.">
        <title>Genome sequences and population genomics reveal climatic adaptation and genomic divergence between two closely related sweetgum species.</title>
        <authorList>
            <person name="Xu W.Q."/>
            <person name="Ren C.Q."/>
            <person name="Zhang X.Y."/>
            <person name="Comes H.P."/>
            <person name="Liu X.H."/>
            <person name="Li Y.G."/>
            <person name="Kettle C.J."/>
            <person name="Jalonen R."/>
            <person name="Gaisberger H."/>
            <person name="Ma Y.Z."/>
            <person name="Qiu Y.X."/>
        </authorList>
    </citation>
    <scope>NUCLEOTIDE SEQUENCE [LARGE SCALE GENOMIC DNA]</scope>
    <source>
        <strain evidence="12">Hangzhou</strain>
    </source>
</reference>
<evidence type="ECO:0000256" key="6">
    <source>
        <dbReference type="ARBA" id="ARBA00022842"/>
    </source>
</evidence>
<dbReference type="CDD" id="cd00143">
    <property type="entry name" value="PP2Cc"/>
    <property type="match status" value="1"/>
</dbReference>
<comment type="cofactor">
    <cofactor evidence="2">
        <name>Mg(2+)</name>
        <dbReference type="ChEBI" id="CHEBI:18420"/>
    </cofactor>
</comment>
<evidence type="ECO:0000256" key="9">
    <source>
        <dbReference type="RuleBase" id="RU003465"/>
    </source>
</evidence>
<dbReference type="SUPFAM" id="SSF81606">
    <property type="entry name" value="PP2C-like"/>
    <property type="match status" value="1"/>
</dbReference>
<evidence type="ECO:0000256" key="10">
    <source>
        <dbReference type="SAM" id="MobiDB-lite"/>
    </source>
</evidence>
<comment type="similarity">
    <text evidence="9">Belongs to the PP2C family.</text>
</comment>
<dbReference type="Proteomes" id="UP001415857">
    <property type="component" value="Unassembled WGS sequence"/>
</dbReference>
<gene>
    <name evidence="12" type="ORF">L1049_021696</name>
</gene>
<dbReference type="PROSITE" id="PS51746">
    <property type="entry name" value="PPM_2"/>
    <property type="match status" value="1"/>
</dbReference>
<dbReference type="EC" id="3.1.3.16" evidence="3"/>
<feature type="region of interest" description="Disordered" evidence="10">
    <location>
        <begin position="63"/>
        <end position="104"/>
    </location>
</feature>
<comment type="caution">
    <text evidence="12">The sequence shown here is derived from an EMBL/GenBank/DDBJ whole genome shotgun (WGS) entry which is preliminary data.</text>
</comment>
<evidence type="ECO:0000256" key="4">
    <source>
        <dbReference type="ARBA" id="ARBA00022723"/>
    </source>
</evidence>
<proteinExistence type="inferred from homology"/>
<name>A0AAP0WNA0_LIQFO</name>
<keyword evidence="7 9" id="KW-0904">Protein phosphatase</keyword>
<dbReference type="GO" id="GO:0046872">
    <property type="term" value="F:metal ion binding"/>
    <property type="evidence" value="ECO:0007669"/>
    <property type="project" value="UniProtKB-KW"/>
</dbReference>
<feature type="domain" description="PPM-type phosphatase" evidence="11">
    <location>
        <begin position="127"/>
        <end position="319"/>
    </location>
</feature>
<accession>A0AAP0WNA0</accession>
<dbReference type="PANTHER" id="PTHR47992">
    <property type="entry name" value="PROTEIN PHOSPHATASE"/>
    <property type="match status" value="1"/>
</dbReference>
<dbReference type="InterPro" id="IPR001932">
    <property type="entry name" value="PPM-type_phosphatase-like_dom"/>
</dbReference>
<comment type="cofactor">
    <cofactor evidence="1">
        <name>Mn(2+)</name>
        <dbReference type="ChEBI" id="CHEBI:29035"/>
    </cofactor>
</comment>
<keyword evidence="5 9" id="KW-0378">Hydrolase</keyword>
<keyword evidence="4" id="KW-0479">Metal-binding</keyword>
<evidence type="ECO:0000256" key="5">
    <source>
        <dbReference type="ARBA" id="ARBA00022801"/>
    </source>
</evidence>
<evidence type="ECO:0000256" key="1">
    <source>
        <dbReference type="ARBA" id="ARBA00001936"/>
    </source>
</evidence>
<dbReference type="AlphaFoldDB" id="A0AAP0WNA0"/>
<evidence type="ECO:0000256" key="8">
    <source>
        <dbReference type="ARBA" id="ARBA00023211"/>
    </source>
</evidence>
<evidence type="ECO:0000259" key="11">
    <source>
        <dbReference type="PROSITE" id="PS51746"/>
    </source>
</evidence>
<keyword evidence="13" id="KW-1185">Reference proteome</keyword>
<dbReference type="InterPro" id="IPR000222">
    <property type="entry name" value="PP2C_BS"/>
</dbReference>
<dbReference type="Pfam" id="PF00481">
    <property type="entry name" value="PP2C"/>
    <property type="match status" value="1"/>
</dbReference>
<evidence type="ECO:0000313" key="13">
    <source>
        <dbReference type="Proteomes" id="UP001415857"/>
    </source>
</evidence>
<keyword evidence="6" id="KW-0460">Magnesium</keyword>
<dbReference type="EMBL" id="JBBPBK010000011">
    <property type="protein sequence ID" value="KAK9274449.1"/>
    <property type="molecule type" value="Genomic_DNA"/>
</dbReference>
<dbReference type="GO" id="GO:0004722">
    <property type="term" value="F:protein serine/threonine phosphatase activity"/>
    <property type="evidence" value="ECO:0007669"/>
    <property type="project" value="UniProtKB-EC"/>
</dbReference>
<evidence type="ECO:0000256" key="2">
    <source>
        <dbReference type="ARBA" id="ARBA00001946"/>
    </source>
</evidence>
<protein>
    <recommendedName>
        <fullName evidence="3">protein-serine/threonine phosphatase</fullName>
        <ecNumber evidence="3">3.1.3.16</ecNumber>
    </recommendedName>
</protein>
<feature type="compositionally biased region" description="Basic and acidic residues" evidence="10">
    <location>
        <begin position="70"/>
        <end position="81"/>
    </location>
</feature>
<evidence type="ECO:0000313" key="12">
    <source>
        <dbReference type="EMBL" id="KAK9274449.1"/>
    </source>
</evidence>
<dbReference type="SMART" id="SM00332">
    <property type="entry name" value="PP2Cc"/>
    <property type="match status" value="1"/>
</dbReference>
<evidence type="ECO:0000256" key="7">
    <source>
        <dbReference type="ARBA" id="ARBA00022912"/>
    </source>
</evidence>
<organism evidence="12 13">
    <name type="scientific">Liquidambar formosana</name>
    <name type="common">Formosan gum</name>
    <dbReference type="NCBI Taxonomy" id="63359"/>
    <lineage>
        <taxon>Eukaryota</taxon>
        <taxon>Viridiplantae</taxon>
        <taxon>Streptophyta</taxon>
        <taxon>Embryophyta</taxon>
        <taxon>Tracheophyta</taxon>
        <taxon>Spermatophyta</taxon>
        <taxon>Magnoliopsida</taxon>
        <taxon>eudicotyledons</taxon>
        <taxon>Gunneridae</taxon>
        <taxon>Pentapetalae</taxon>
        <taxon>Saxifragales</taxon>
        <taxon>Altingiaceae</taxon>
        <taxon>Liquidambar</taxon>
    </lineage>
</organism>
<keyword evidence="8" id="KW-0464">Manganese</keyword>
<dbReference type="PROSITE" id="PS01032">
    <property type="entry name" value="PPM_1"/>
    <property type="match status" value="1"/>
</dbReference>
<evidence type="ECO:0000256" key="3">
    <source>
        <dbReference type="ARBA" id="ARBA00013081"/>
    </source>
</evidence>
<dbReference type="InterPro" id="IPR036457">
    <property type="entry name" value="PPM-type-like_dom_sf"/>
</dbReference>